<evidence type="ECO:0000313" key="9">
    <source>
        <dbReference type="Proteomes" id="UP000298058"/>
    </source>
</evidence>
<dbReference type="AlphaFoldDB" id="A0A4R9LZM7"/>
<evidence type="ECO:0000256" key="2">
    <source>
        <dbReference type="ARBA" id="ARBA00022617"/>
    </source>
</evidence>
<evidence type="ECO:0000256" key="6">
    <source>
        <dbReference type="SAM" id="MobiDB-lite"/>
    </source>
</evidence>
<protein>
    <recommendedName>
        <fullName evidence="5">Cytochrome c-type biogenesis protein</fullName>
    </recommendedName>
</protein>
<feature type="transmembrane region" description="Helical" evidence="5">
    <location>
        <begin position="135"/>
        <end position="155"/>
    </location>
</feature>
<dbReference type="OrthoDB" id="343940at2"/>
<name>A0A4R9LZM7_9LEPT</name>
<evidence type="ECO:0000256" key="4">
    <source>
        <dbReference type="ARBA" id="ARBA00023004"/>
    </source>
</evidence>
<sequence length="191" mass="21665">MKQKIVLLLFVVFFLPINNLLSQTTTTSLKDPQQVQIFLEATRRIRCICLPSLPIQACSFNMCTASSYLKTFIENRIKEGMSADDIVSKMEHGFGEEILNDSVVKHFTEEGNQGMVNSIVYGFGPKILATPDSTWINVTLLGIGVLGLILIYFYFQRWKPKTESSRAANQSSTSDTNEIKEKIRKWENSEE</sequence>
<evidence type="ECO:0000259" key="7">
    <source>
        <dbReference type="Pfam" id="PF03918"/>
    </source>
</evidence>
<keyword evidence="4 5" id="KW-0408">Iron</keyword>
<feature type="domain" description="CcmH/CycL/Ccl2/NrfF N-terminal" evidence="7">
    <location>
        <begin position="12"/>
        <end position="107"/>
    </location>
</feature>
<reference evidence="8" key="1">
    <citation type="journal article" date="2019" name="PLoS Negl. Trop. Dis.">
        <title>Revisiting the worldwide diversity of Leptospira species in the environment.</title>
        <authorList>
            <person name="Vincent A.T."/>
            <person name="Schiettekatte O."/>
            <person name="Bourhy P."/>
            <person name="Veyrier F.J."/>
            <person name="Picardeau M."/>
        </authorList>
    </citation>
    <scope>NUCLEOTIDE SEQUENCE [LARGE SCALE GENOMIC DNA]</scope>
    <source>
        <strain evidence="8">201300427</strain>
    </source>
</reference>
<keyword evidence="5" id="KW-0812">Transmembrane</keyword>
<evidence type="ECO:0000256" key="5">
    <source>
        <dbReference type="RuleBase" id="RU364112"/>
    </source>
</evidence>
<keyword evidence="9" id="KW-1185">Reference proteome</keyword>
<organism evidence="8 9">
    <name type="scientific">Leptospira idonii</name>
    <dbReference type="NCBI Taxonomy" id="1193500"/>
    <lineage>
        <taxon>Bacteria</taxon>
        <taxon>Pseudomonadati</taxon>
        <taxon>Spirochaetota</taxon>
        <taxon>Spirochaetia</taxon>
        <taxon>Leptospirales</taxon>
        <taxon>Leptospiraceae</taxon>
        <taxon>Leptospira</taxon>
    </lineage>
</organism>
<keyword evidence="2 5" id="KW-0349">Heme</keyword>
<comment type="caution">
    <text evidence="8">The sequence shown here is derived from an EMBL/GenBank/DDBJ whole genome shotgun (WGS) entry which is preliminary data.</text>
</comment>
<comment type="similarity">
    <text evidence="1 5">Belongs to the CcmH/CycL/Ccl2/NrfF family.</text>
</comment>
<comment type="function">
    <text evidence="5">Possible subunit of a heme lyase.</text>
</comment>
<keyword evidence="5" id="KW-1133">Transmembrane helix</keyword>
<evidence type="ECO:0000256" key="1">
    <source>
        <dbReference type="ARBA" id="ARBA00010342"/>
    </source>
</evidence>
<accession>A0A4R9LZM7</accession>
<evidence type="ECO:0000256" key="3">
    <source>
        <dbReference type="ARBA" id="ARBA00022723"/>
    </source>
</evidence>
<keyword evidence="5" id="KW-0472">Membrane</keyword>
<gene>
    <name evidence="8" type="ORF">EHS15_11590</name>
</gene>
<dbReference type="InterPro" id="IPR038297">
    <property type="entry name" value="CcmH/CycL/NrfF/Ccl2_sf"/>
</dbReference>
<feature type="region of interest" description="Disordered" evidence="6">
    <location>
        <begin position="163"/>
        <end position="191"/>
    </location>
</feature>
<dbReference type="GO" id="GO:0046872">
    <property type="term" value="F:metal ion binding"/>
    <property type="evidence" value="ECO:0007669"/>
    <property type="project" value="UniProtKB-KW"/>
</dbReference>
<dbReference type="Gene3D" id="1.10.8.640">
    <property type="entry name" value="Cytochrome C biogenesis protein"/>
    <property type="match status" value="1"/>
</dbReference>
<keyword evidence="3 5" id="KW-0479">Metal-binding</keyword>
<dbReference type="Pfam" id="PF03918">
    <property type="entry name" value="CcmH"/>
    <property type="match status" value="1"/>
</dbReference>
<dbReference type="Proteomes" id="UP000298058">
    <property type="component" value="Unassembled WGS sequence"/>
</dbReference>
<proteinExistence type="inferred from homology"/>
<feature type="compositionally biased region" description="Polar residues" evidence="6">
    <location>
        <begin position="165"/>
        <end position="176"/>
    </location>
</feature>
<keyword evidence="5" id="KW-0732">Signal</keyword>
<dbReference type="EMBL" id="RQHW01000042">
    <property type="protein sequence ID" value="TGN19091.1"/>
    <property type="molecule type" value="Genomic_DNA"/>
</dbReference>
<dbReference type="InterPro" id="IPR005616">
    <property type="entry name" value="CcmH/CycL/Ccl2/NrfF_N"/>
</dbReference>
<feature type="compositionally biased region" description="Basic and acidic residues" evidence="6">
    <location>
        <begin position="177"/>
        <end position="191"/>
    </location>
</feature>
<evidence type="ECO:0000313" key="8">
    <source>
        <dbReference type="EMBL" id="TGN19091.1"/>
    </source>
</evidence>